<accession>A0A8E0VM68</accession>
<dbReference type="GO" id="GO:0035598">
    <property type="term" value="F:tRNA (N(6)-L-threonylcarbamoyladenosine(37)-C(2))-methylthiotransferase activity"/>
    <property type="evidence" value="ECO:0007669"/>
    <property type="project" value="TreeGrafter"/>
</dbReference>
<dbReference type="GO" id="GO:0005783">
    <property type="term" value="C:endoplasmic reticulum"/>
    <property type="evidence" value="ECO:0007669"/>
    <property type="project" value="TreeGrafter"/>
</dbReference>
<dbReference type="Gene3D" id="3.30.750.200">
    <property type="match status" value="1"/>
</dbReference>
<dbReference type="AlphaFoldDB" id="A0A8E0VM68"/>
<dbReference type="InterPro" id="IPR002792">
    <property type="entry name" value="TRAM_dom"/>
</dbReference>
<keyword evidence="5" id="KW-1185">Reference proteome</keyword>
<proteinExistence type="predicted"/>
<dbReference type="PANTHER" id="PTHR11918:SF45">
    <property type="entry name" value="THREONYLCARBAMOYLADENOSINE TRNA METHYLTHIOTRANSFERASE"/>
    <property type="match status" value="1"/>
</dbReference>
<dbReference type="InterPro" id="IPR058240">
    <property type="entry name" value="rSAM_sf"/>
</dbReference>
<evidence type="ECO:0000313" key="5">
    <source>
        <dbReference type="Proteomes" id="UP000728185"/>
    </source>
</evidence>
<dbReference type="PANTHER" id="PTHR11918">
    <property type="entry name" value="RADICAL SAM PROTEINS"/>
    <property type="match status" value="1"/>
</dbReference>
<evidence type="ECO:0000256" key="1">
    <source>
        <dbReference type="ARBA" id="ARBA00022679"/>
    </source>
</evidence>
<dbReference type="OrthoDB" id="1730074at2759"/>
<evidence type="ECO:0000259" key="2">
    <source>
        <dbReference type="PROSITE" id="PS50926"/>
    </source>
</evidence>
<dbReference type="Proteomes" id="UP000728185">
    <property type="component" value="Unassembled WGS sequence"/>
</dbReference>
<dbReference type="GO" id="GO:0051536">
    <property type="term" value="F:iron-sulfur cluster binding"/>
    <property type="evidence" value="ECO:0007669"/>
    <property type="project" value="InterPro"/>
</dbReference>
<dbReference type="EMBL" id="LUCM01002966">
    <property type="protein sequence ID" value="KAA0196517.1"/>
    <property type="molecule type" value="Genomic_DNA"/>
</dbReference>
<feature type="domain" description="TRAM" evidence="2">
    <location>
        <begin position="114"/>
        <end position="179"/>
    </location>
</feature>
<organism evidence="4 5">
    <name type="scientific">Fasciolopsis buskii</name>
    <dbReference type="NCBI Taxonomy" id="27845"/>
    <lineage>
        <taxon>Eukaryota</taxon>
        <taxon>Metazoa</taxon>
        <taxon>Spiralia</taxon>
        <taxon>Lophotrochozoa</taxon>
        <taxon>Platyhelminthes</taxon>
        <taxon>Trematoda</taxon>
        <taxon>Digenea</taxon>
        <taxon>Plagiorchiida</taxon>
        <taxon>Echinostomata</taxon>
        <taxon>Echinostomatoidea</taxon>
        <taxon>Fasciolidae</taxon>
        <taxon>Fasciolopsis</taxon>
    </lineage>
</organism>
<protein>
    <submittedName>
        <fullName evidence="4">Protein Cdkal1</fullName>
    </submittedName>
</protein>
<evidence type="ECO:0000259" key="3">
    <source>
        <dbReference type="PROSITE" id="PS51918"/>
    </source>
</evidence>
<comment type="caution">
    <text evidence="4">The sequence shown here is derived from an EMBL/GenBank/DDBJ whole genome shotgun (WGS) entry which is preliminary data.</text>
</comment>
<dbReference type="InterPro" id="IPR007197">
    <property type="entry name" value="rSAM"/>
</dbReference>
<dbReference type="SUPFAM" id="SSF102114">
    <property type="entry name" value="Radical SAM enzymes"/>
    <property type="match status" value="1"/>
</dbReference>
<feature type="domain" description="Radical SAM core" evidence="3">
    <location>
        <begin position="1"/>
        <end position="117"/>
    </location>
</feature>
<keyword evidence="1" id="KW-0808">Transferase</keyword>
<reference evidence="4" key="1">
    <citation type="submission" date="2019-05" db="EMBL/GenBank/DDBJ databases">
        <title>Annotation for the trematode Fasciolopsis buski.</title>
        <authorList>
            <person name="Choi Y.-J."/>
        </authorList>
    </citation>
    <scope>NUCLEOTIDE SEQUENCE</scope>
    <source>
        <strain evidence="4">HT</strain>
        <tissue evidence="4">Whole worm</tissue>
    </source>
</reference>
<dbReference type="PROSITE" id="PS50926">
    <property type="entry name" value="TRAM"/>
    <property type="match status" value="1"/>
</dbReference>
<gene>
    <name evidence="4" type="ORF">FBUS_05722</name>
</gene>
<sequence length="272" mass="31104">MKREYTVDEFAHVVDFLLPRVHAPPPVPEAPSGTVNGSGSLTIATDIICGFPNETEEEFEGTVQLIERFKFPVLYINQFYARPGTPAANMPRKATTAEVKRRTRRLHDLFRTYRPYAGRVGGLVRVLVTETSTDDRYWVGHTKAYEQVLVPKVPDVYGRIILVRIVASDKFYMRSEIVDSGPFDSLVPPSNDSSVPELTHLRPLVHNQRDVRSQNRSNETEKRISQKFTIYKMHWVSEIVFIVYSVSICTLPNDHCSLVFIRFVLSLELSLF</sequence>
<evidence type="ECO:0000313" key="4">
    <source>
        <dbReference type="EMBL" id="KAA0196517.1"/>
    </source>
</evidence>
<dbReference type="PROSITE" id="PS51918">
    <property type="entry name" value="RADICAL_SAM"/>
    <property type="match status" value="1"/>
</dbReference>
<name>A0A8E0VM68_9TREM</name>